<gene>
    <name evidence="6" type="ORF">EII21_07155</name>
</gene>
<dbReference type="Gene3D" id="3.40.190.10">
    <property type="entry name" value="Periplasmic binding protein-like II"/>
    <property type="match status" value="2"/>
</dbReference>
<sequence length="286" mass="32014">MKYLICTAALILAAGCSDKAPEHTQNTIALKKAKNTAPTDPLEISTAIPHNPKWKTFTLGSEANYPPFEYRNNKSELIGFEIDIVHAVAQEAGFNPRILFAPLKDWQKSLHNKQTDGWASAFVINDRDKHIVHFSKPFLDNTFVLQFTDKPENARIQSAADLRGKKISVSKYYGKETIDLAARLSGSPDNVVIANSIYLSIRNVYTGAADAVIGEDRVLDYFAIKHRAERLPPMRSVSTGEPKRHMAFIVAKDNPELLNLLNTGLDRIRANGRYEAIMKKWFGKTS</sequence>
<evidence type="ECO:0000259" key="5">
    <source>
        <dbReference type="SMART" id="SM00062"/>
    </source>
</evidence>
<protein>
    <submittedName>
        <fullName evidence="6">Amino acid ABC transporter substrate-binding protein</fullName>
    </submittedName>
</protein>
<dbReference type="PANTHER" id="PTHR35936:SF38">
    <property type="entry name" value="GLUTAMINE-BINDING PERIPLASMIC PROTEIN"/>
    <property type="match status" value="1"/>
</dbReference>
<dbReference type="EMBL" id="RQYC01000010">
    <property type="protein sequence ID" value="RRD89812.1"/>
    <property type="molecule type" value="Genomic_DNA"/>
</dbReference>
<evidence type="ECO:0000256" key="4">
    <source>
        <dbReference type="RuleBase" id="RU003744"/>
    </source>
</evidence>
<dbReference type="PANTHER" id="PTHR35936">
    <property type="entry name" value="MEMBRANE-BOUND LYTIC MUREIN TRANSGLYCOSYLASE F"/>
    <property type="match status" value="1"/>
</dbReference>
<dbReference type="PROSITE" id="PS51257">
    <property type="entry name" value="PROKAR_LIPOPROTEIN"/>
    <property type="match status" value="1"/>
</dbReference>
<evidence type="ECO:0000256" key="1">
    <source>
        <dbReference type="ARBA" id="ARBA00004196"/>
    </source>
</evidence>
<evidence type="ECO:0000256" key="2">
    <source>
        <dbReference type="ARBA" id="ARBA00010333"/>
    </source>
</evidence>
<comment type="similarity">
    <text evidence="2 4">Belongs to the bacterial solute-binding protein 3 family.</text>
</comment>
<evidence type="ECO:0000256" key="3">
    <source>
        <dbReference type="ARBA" id="ARBA00022729"/>
    </source>
</evidence>
<proteinExistence type="inferred from homology"/>
<dbReference type="GO" id="GO:0030313">
    <property type="term" value="C:cell envelope"/>
    <property type="evidence" value="ECO:0007669"/>
    <property type="project" value="UniProtKB-SubCell"/>
</dbReference>
<dbReference type="OrthoDB" id="8611488at2"/>
<evidence type="ECO:0000313" key="7">
    <source>
        <dbReference type="Proteomes" id="UP000269923"/>
    </source>
</evidence>
<dbReference type="AlphaFoldDB" id="A0A3P2A2Z9"/>
<dbReference type="InterPro" id="IPR001638">
    <property type="entry name" value="Solute-binding_3/MltF_N"/>
</dbReference>
<dbReference type="STRING" id="1121352.GCA_000620925_00048"/>
<dbReference type="RefSeq" id="WP_124795140.1">
    <property type="nucleotide sequence ID" value="NZ_RQYC01000010.1"/>
</dbReference>
<evidence type="ECO:0000313" key="6">
    <source>
        <dbReference type="EMBL" id="RRD89812.1"/>
    </source>
</evidence>
<keyword evidence="7" id="KW-1185">Reference proteome</keyword>
<keyword evidence="3" id="KW-0732">Signal</keyword>
<dbReference type="InterPro" id="IPR018313">
    <property type="entry name" value="SBP_3_CS"/>
</dbReference>
<comment type="subcellular location">
    <subcellularLocation>
        <location evidence="1">Cell envelope</location>
    </subcellularLocation>
</comment>
<name>A0A3P2A2Z9_9NEIS</name>
<accession>A0A3P2A2Z9</accession>
<reference evidence="6 7" key="1">
    <citation type="submission" date="2018-11" db="EMBL/GenBank/DDBJ databases">
        <title>Genomes From Bacteria Associated with the Canine Oral Cavity: a Test Case for Automated Genome-Based Taxonomic Assignment.</title>
        <authorList>
            <person name="Coil D.A."/>
            <person name="Jospin G."/>
            <person name="Darling A.E."/>
            <person name="Wallis C."/>
            <person name="Davis I.J."/>
            <person name="Harris S."/>
            <person name="Eisen J.A."/>
            <person name="Holcombe L.J."/>
            <person name="O'Flynn C."/>
        </authorList>
    </citation>
    <scope>NUCLEOTIDE SEQUENCE [LARGE SCALE GENOMIC DNA]</scope>
    <source>
        <strain evidence="6 7">COT-280</strain>
    </source>
</reference>
<dbReference type="PROSITE" id="PS01039">
    <property type="entry name" value="SBP_BACTERIAL_3"/>
    <property type="match status" value="1"/>
</dbReference>
<dbReference type="SUPFAM" id="SSF53850">
    <property type="entry name" value="Periplasmic binding protein-like II"/>
    <property type="match status" value="1"/>
</dbReference>
<organism evidence="6 7">
    <name type="scientific">Conchiformibius steedae</name>
    <dbReference type="NCBI Taxonomy" id="153493"/>
    <lineage>
        <taxon>Bacteria</taxon>
        <taxon>Pseudomonadati</taxon>
        <taxon>Pseudomonadota</taxon>
        <taxon>Betaproteobacteria</taxon>
        <taxon>Neisseriales</taxon>
        <taxon>Neisseriaceae</taxon>
        <taxon>Conchiformibius</taxon>
    </lineage>
</organism>
<dbReference type="Proteomes" id="UP000269923">
    <property type="component" value="Unassembled WGS sequence"/>
</dbReference>
<dbReference type="Pfam" id="PF00497">
    <property type="entry name" value="SBP_bac_3"/>
    <property type="match status" value="1"/>
</dbReference>
<dbReference type="SMART" id="SM00062">
    <property type="entry name" value="PBPb"/>
    <property type="match status" value="1"/>
</dbReference>
<feature type="domain" description="Solute-binding protein family 3/N-terminal" evidence="5">
    <location>
        <begin position="56"/>
        <end position="285"/>
    </location>
</feature>
<comment type="caution">
    <text evidence="6">The sequence shown here is derived from an EMBL/GenBank/DDBJ whole genome shotgun (WGS) entry which is preliminary data.</text>
</comment>